<keyword evidence="1" id="KW-0175">Coiled coil</keyword>
<keyword evidence="5" id="KW-1185">Reference proteome</keyword>
<dbReference type="EMBL" id="RKRF01000009">
    <property type="protein sequence ID" value="RPF53440.1"/>
    <property type="molecule type" value="Genomic_DNA"/>
</dbReference>
<evidence type="ECO:0000256" key="2">
    <source>
        <dbReference type="SAM" id="MobiDB-lite"/>
    </source>
</evidence>
<accession>A0A3N5BDN4</accession>
<feature type="signal peptide" evidence="3">
    <location>
        <begin position="1"/>
        <end position="23"/>
    </location>
</feature>
<feature type="chain" id="PRO_5018106254" evidence="3">
    <location>
        <begin position="24"/>
        <end position="124"/>
    </location>
</feature>
<dbReference type="OrthoDB" id="2883543at2"/>
<evidence type="ECO:0000256" key="3">
    <source>
        <dbReference type="SAM" id="SignalP"/>
    </source>
</evidence>
<evidence type="ECO:0000313" key="5">
    <source>
        <dbReference type="Proteomes" id="UP000276443"/>
    </source>
</evidence>
<feature type="compositionally biased region" description="Acidic residues" evidence="2">
    <location>
        <begin position="114"/>
        <end position="124"/>
    </location>
</feature>
<dbReference type="AlphaFoldDB" id="A0A3N5BDN4"/>
<protein>
    <submittedName>
        <fullName evidence="4">Uncharacterized protein DUF2680</fullName>
    </submittedName>
</protein>
<feature type="coiled-coil region" evidence="1">
    <location>
        <begin position="23"/>
        <end position="86"/>
    </location>
</feature>
<name>A0A3N5BDN4_9BACI</name>
<reference evidence="4 5" key="1">
    <citation type="submission" date="2018-11" db="EMBL/GenBank/DDBJ databases">
        <title>Genomic Encyclopedia of Type Strains, Phase IV (KMG-IV): sequencing the most valuable type-strain genomes for metagenomic binning, comparative biology and taxonomic classification.</title>
        <authorList>
            <person name="Goeker M."/>
        </authorList>
    </citation>
    <scope>NUCLEOTIDE SEQUENCE [LARGE SCALE GENOMIC DNA]</scope>
    <source>
        <strain evidence="4 5">DSM 18090</strain>
    </source>
</reference>
<dbReference type="Proteomes" id="UP000276443">
    <property type="component" value="Unassembled WGS sequence"/>
</dbReference>
<proteinExistence type="predicted"/>
<comment type="caution">
    <text evidence="4">The sequence shown here is derived from an EMBL/GenBank/DDBJ whole genome shotgun (WGS) entry which is preliminary data.</text>
</comment>
<keyword evidence="3" id="KW-0732">Signal</keyword>
<dbReference type="Pfam" id="PF10925">
    <property type="entry name" value="DUF2680"/>
    <property type="match status" value="1"/>
</dbReference>
<sequence length="124" mass="14633">MKKWVIGLMLTMLMFVGMNGISAESMNKDVELTDEQKQEMQQLQQESLEYEKSIIDKYVEYGVFSQEKAEKIKNHLEERYAKLEENGFVPKWDKKHHKNTWGDDNDGDKHDDSDDKDDDDNIND</sequence>
<evidence type="ECO:0000313" key="4">
    <source>
        <dbReference type="EMBL" id="RPF53440.1"/>
    </source>
</evidence>
<feature type="region of interest" description="Disordered" evidence="2">
    <location>
        <begin position="93"/>
        <end position="124"/>
    </location>
</feature>
<gene>
    <name evidence="4" type="ORF">EDC24_1940</name>
</gene>
<organism evidence="4 5">
    <name type="scientific">Aquisalibacillus elongatus</name>
    <dbReference type="NCBI Taxonomy" id="485577"/>
    <lineage>
        <taxon>Bacteria</taxon>
        <taxon>Bacillati</taxon>
        <taxon>Bacillota</taxon>
        <taxon>Bacilli</taxon>
        <taxon>Bacillales</taxon>
        <taxon>Bacillaceae</taxon>
        <taxon>Aquisalibacillus</taxon>
    </lineage>
</organism>
<evidence type="ECO:0000256" key="1">
    <source>
        <dbReference type="SAM" id="Coils"/>
    </source>
</evidence>
<dbReference type="RefSeq" id="WP_124221972.1">
    <property type="nucleotide sequence ID" value="NZ_RKRF01000009.1"/>
</dbReference>
<dbReference type="InterPro" id="IPR024485">
    <property type="entry name" value="DUF2680"/>
</dbReference>